<dbReference type="RefSeq" id="WP_145234880.1">
    <property type="nucleotide sequence ID" value="NZ_VNFF01000004.1"/>
</dbReference>
<accession>A0ABY3FGD2</accession>
<dbReference type="SUPFAM" id="SSF52540">
    <property type="entry name" value="P-loop containing nucleoside triphosphate hydrolases"/>
    <property type="match status" value="2"/>
</dbReference>
<dbReference type="EMBL" id="VNFF01000004">
    <property type="protein sequence ID" value="TVU85043.1"/>
    <property type="molecule type" value="Genomic_DNA"/>
</dbReference>
<feature type="domain" description="ATP-dependent RecD2 DNA helicase-like helix-hairpin-helix" evidence="1">
    <location>
        <begin position="167"/>
        <end position="257"/>
    </location>
</feature>
<dbReference type="InterPro" id="IPR029493">
    <property type="entry name" value="RecD2-like_HHH"/>
</dbReference>
<dbReference type="Gene3D" id="3.40.50.300">
    <property type="entry name" value="P-loop containing nucleotide triphosphate hydrolases"/>
    <property type="match status" value="2"/>
</dbReference>
<keyword evidence="3" id="KW-1185">Reference proteome</keyword>
<organism evidence="2 3">
    <name type="scientific">Pseudoalteromonas neustonica</name>
    <dbReference type="NCBI Taxonomy" id="1840331"/>
    <lineage>
        <taxon>Bacteria</taxon>
        <taxon>Pseudomonadati</taxon>
        <taxon>Pseudomonadota</taxon>
        <taxon>Gammaproteobacteria</taxon>
        <taxon>Alteromonadales</taxon>
        <taxon>Pseudoalteromonadaceae</taxon>
        <taxon>Pseudoalteromonas</taxon>
    </lineage>
</organism>
<dbReference type="InterPro" id="IPR027417">
    <property type="entry name" value="P-loop_NTPase"/>
</dbReference>
<dbReference type="Proteomes" id="UP000317938">
    <property type="component" value="Unassembled WGS sequence"/>
</dbReference>
<dbReference type="Pfam" id="PF14490">
    <property type="entry name" value="HHH_RecD2"/>
    <property type="match status" value="1"/>
</dbReference>
<dbReference type="Pfam" id="PF13604">
    <property type="entry name" value="AAA_30"/>
    <property type="match status" value="1"/>
</dbReference>
<evidence type="ECO:0000313" key="2">
    <source>
        <dbReference type="EMBL" id="TVU85043.1"/>
    </source>
</evidence>
<reference evidence="2 3" key="1">
    <citation type="submission" date="2019-07" db="EMBL/GenBank/DDBJ databases">
        <title>Diversity of Bacteria from Kongsfjorden, Arctic.</title>
        <authorList>
            <person name="Yu Y."/>
        </authorList>
    </citation>
    <scope>NUCLEOTIDE SEQUENCE [LARGE SCALE GENOMIC DNA]</scope>
    <source>
        <strain evidence="2 3">SM1927</strain>
    </source>
</reference>
<sequence length="741" mass="83307">MTLSSISFNDSRIDLMGVVTHIIHTARDNRGVSAIFQIKVKRTKFVVVAEFGSMKSFPDVGDIWLVTGEHKTDNTYGSQFKAEKAHKLLPDKDTPLDVLADFLVFGAAFTGITRHYANKLVRVFGNNLYSTLEHASIDELTATKGMNLSKSIAHNLLNSWTKLADESELIEYFDAKGFPLELVETARQLFGKDAIELLNKNPYLLYPIISIKAPNRHWKELDRSIRKSFKIKKSDRRRAISFIESLLYSAYREHGHMALPIGTIIDALEESNISFSLNSINTQSDEFQTLCLNKDKSKVQILGHSAIEGTISFLLNKRVSLGETDQAFNSAEVDIVLSKSELSLERMTAQQIKAISNGLTKTLSFVDGPSNSGKKLIIQVIAEVLLNNGENLWLISSPSGDDGEYLSGIGKESVNTFINNSSKRNKADALKNSIVVVNDAHTIDALMFYKLLKCLPLSARLCFVGDHRKLPPVGPGYVFGQLISNKSELITHLKHQYGCAPDNLLTHISSSLLVKGNDEINKLPSANFTEIQDVSIYETKETSQEILSNIAANIWLEMYLNFNKSYQLICAHSALCDQINKHVQQLRFTKKNVISFTSNEQTYYEGEQVIFIRKNQYLKIQSGQMAIVHKVYDAPILLRGRECVLSIKVNHKLLELTKDDLECLSLSYAINAYKVQSYKFENTILVLDNFYLISKSWLYTAINASRSSLIFIGDRDALNKKFNSTDFNRARYFGTPLELVG</sequence>
<evidence type="ECO:0000313" key="3">
    <source>
        <dbReference type="Proteomes" id="UP000317938"/>
    </source>
</evidence>
<comment type="caution">
    <text evidence="2">The sequence shown here is derived from an EMBL/GenBank/DDBJ whole genome shotgun (WGS) entry which is preliminary data.</text>
</comment>
<gene>
    <name evidence="2" type="ORF">FQP85_05185</name>
</gene>
<proteinExistence type="predicted"/>
<protein>
    <submittedName>
        <fullName evidence="2">AAA family ATPase</fullName>
    </submittedName>
</protein>
<dbReference type="Gene3D" id="2.30.30.940">
    <property type="match status" value="1"/>
</dbReference>
<name>A0ABY3FGD2_9GAMM</name>
<evidence type="ECO:0000259" key="1">
    <source>
        <dbReference type="Pfam" id="PF14490"/>
    </source>
</evidence>